<evidence type="ECO:0000259" key="8">
    <source>
        <dbReference type="Pfam" id="PF21338"/>
    </source>
</evidence>
<organism evidence="9 10">
    <name type="scientific">Agrobacterium tumefaciens str. Kerr 14</name>
    <dbReference type="NCBI Taxonomy" id="1183424"/>
    <lineage>
        <taxon>Bacteria</taxon>
        <taxon>Pseudomonadati</taxon>
        <taxon>Pseudomonadota</taxon>
        <taxon>Alphaproteobacteria</taxon>
        <taxon>Hyphomicrobiales</taxon>
        <taxon>Rhizobiaceae</taxon>
        <taxon>Rhizobium/Agrobacterium group</taxon>
        <taxon>Agrobacterium</taxon>
        <taxon>Agrobacterium tumefaciens complex</taxon>
    </lineage>
</organism>
<evidence type="ECO:0000313" key="9">
    <source>
        <dbReference type="EMBL" id="CUX68001.1"/>
    </source>
</evidence>
<accession>A0A1S7SEY5</accession>
<dbReference type="GO" id="GO:0006265">
    <property type="term" value="P:DNA topological change"/>
    <property type="evidence" value="ECO:0007669"/>
    <property type="project" value="InterPro"/>
</dbReference>
<keyword evidence="5" id="KW-0238">DNA-binding</keyword>
<dbReference type="Pfam" id="PF21338">
    <property type="entry name" value="Top1B_N_bact"/>
    <property type="match status" value="1"/>
</dbReference>
<evidence type="ECO:0000256" key="5">
    <source>
        <dbReference type="ARBA" id="ARBA00023125"/>
    </source>
</evidence>
<feature type="domain" description="DNA topoisomerase I catalytic core eukaryotic-type" evidence="7">
    <location>
        <begin position="98"/>
        <end position="317"/>
    </location>
</feature>
<dbReference type="Pfam" id="PF01028">
    <property type="entry name" value="Topoisom_I"/>
    <property type="match status" value="1"/>
</dbReference>
<dbReference type="InterPro" id="IPR013500">
    <property type="entry name" value="TopoI_cat_euk"/>
</dbReference>
<gene>
    <name evidence="9" type="ORF">AGR4C_pb30054</name>
</gene>
<comment type="catalytic activity">
    <reaction evidence="1">
        <text>ATP-independent breakage of single-stranded DNA, followed by passage and rejoining.</text>
        <dbReference type="EC" id="5.6.2.1"/>
    </reaction>
</comment>
<dbReference type="InterPro" id="IPR001631">
    <property type="entry name" value="TopoI"/>
</dbReference>
<dbReference type="AlphaFoldDB" id="A0A1S7SEY5"/>
<dbReference type="InterPro" id="IPR011010">
    <property type="entry name" value="DNA_brk_join_enz"/>
</dbReference>
<dbReference type="PRINTS" id="PR00416">
    <property type="entry name" value="EUTPISMRASEI"/>
</dbReference>
<evidence type="ECO:0000256" key="1">
    <source>
        <dbReference type="ARBA" id="ARBA00000213"/>
    </source>
</evidence>
<dbReference type="EC" id="5.6.2.1" evidence="3"/>
<evidence type="ECO:0000256" key="4">
    <source>
        <dbReference type="ARBA" id="ARBA00023029"/>
    </source>
</evidence>
<name>A0A1S7SEY5_AGRTU</name>
<proteinExistence type="inferred from homology"/>
<sequence>MNQTITDIDTIAAEAKPASSLVYVPGLETGITRKLGAKGFLYYRPDGRRITEADEISRLNALLIPPAYTDVIISTNPFSHLQAIGKDAHGRRQYRYHSDWHAERGRAKFERLVDFADRLPDLREWVETDLRSRGLTMDKALATVVWMLDNLYIRVGNAAYAEANKSYGLTTLRSRHVKVEGGSLKFRFKGKSGKEWNLAHSDRRIANVVRKLQELPGQHLFQYVCDEGGCRPISSQDVNAYIREITGDDFSSKQFRTWGATCMAVEALASLEVASTKRELARQLNKAIDAIAAKLVNTRAVCRSSYIHPAVFEDFEAGMLRDVLKLKTKSERLQHWLDDEEIRVLRWLKKRSAASSISS</sequence>
<dbReference type="Proteomes" id="UP000191897">
    <property type="component" value="Unassembled WGS sequence"/>
</dbReference>
<dbReference type="Gene3D" id="3.90.15.10">
    <property type="entry name" value="Topoisomerase I, Chain A, domain 3"/>
    <property type="match status" value="1"/>
</dbReference>
<comment type="similarity">
    <text evidence="2">Belongs to the type IB topoisomerase family.</text>
</comment>
<dbReference type="SUPFAM" id="SSF55869">
    <property type="entry name" value="DNA topoisomerase I domain"/>
    <property type="match status" value="1"/>
</dbReference>
<dbReference type="GO" id="GO:0003917">
    <property type="term" value="F:DNA topoisomerase type I (single strand cut, ATP-independent) activity"/>
    <property type="evidence" value="ECO:0007669"/>
    <property type="project" value="UniProtKB-EC"/>
</dbReference>
<dbReference type="SUPFAM" id="SSF56349">
    <property type="entry name" value="DNA breaking-rejoining enzymes"/>
    <property type="match status" value="1"/>
</dbReference>
<dbReference type="InterPro" id="IPR049331">
    <property type="entry name" value="Top1B_N_bact"/>
</dbReference>
<evidence type="ECO:0000313" key="10">
    <source>
        <dbReference type="Proteomes" id="UP000191897"/>
    </source>
</evidence>
<dbReference type="RefSeq" id="WP_080868140.1">
    <property type="nucleotide sequence ID" value="NZ_LT009733.1"/>
</dbReference>
<dbReference type="InterPro" id="IPR035447">
    <property type="entry name" value="DNA_topo_I_N_sf"/>
</dbReference>
<reference evidence="9 10" key="1">
    <citation type="submission" date="2016-01" db="EMBL/GenBank/DDBJ databases">
        <authorList>
            <person name="Oliw E.H."/>
        </authorList>
    </citation>
    <scope>NUCLEOTIDE SEQUENCE [LARGE SCALE GENOMIC DNA]</scope>
    <source>
        <strain evidence="9 10">Kerr 14</strain>
    </source>
</reference>
<evidence type="ECO:0000256" key="6">
    <source>
        <dbReference type="ARBA" id="ARBA00023235"/>
    </source>
</evidence>
<feature type="domain" description="DNA topoisomerase IB N-terminal" evidence="8">
    <location>
        <begin position="39"/>
        <end position="87"/>
    </location>
</feature>
<dbReference type="InterPro" id="IPR014711">
    <property type="entry name" value="TopoI_cat_a-hlx-sub_euk"/>
</dbReference>
<dbReference type="PROSITE" id="PS52038">
    <property type="entry name" value="TOPO_IB_2"/>
    <property type="match status" value="1"/>
</dbReference>
<dbReference type="Gene3D" id="1.10.132.120">
    <property type="match status" value="1"/>
</dbReference>
<evidence type="ECO:0000256" key="2">
    <source>
        <dbReference type="ARBA" id="ARBA00006645"/>
    </source>
</evidence>
<dbReference type="EMBL" id="FBWC01000042">
    <property type="protein sequence ID" value="CUX68001.1"/>
    <property type="molecule type" value="Genomic_DNA"/>
</dbReference>
<evidence type="ECO:0000256" key="3">
    <source>
        <dbReference type="ARBA" id="ARBA00012891"/>
    </source>
</evidence>
<evidence type="ECO:0000259" key="7">
    <source>
        <dbReference type="Pfam" id="PF01028"/>
    </source>
</evidence>
<protein>
    <recommendedName>
        <fullName evidence="3">DNA topoisomerase</fullName>
        <ecNumber evidence="3">5.6.2.1</ecNumber>
    </recommendedName>
</protein>
<keyword evidence="6 9" id="KW-0413">Isomerase</keyword>
<dbReference type="GO" id="GO:0003677">
    <property type="term" value="F:DNA binding"/>
    <property type="evidence" value="ECO:0007669"/>
    <property type="project" value="UniProtKB-KW"/>
</dbReference>
<keyword evidence="4" id="KW-0799">Topoisomerase</keyword>
<dbReference type="Gene3D" id="3.30.66.10">
    <property type="entry name" value="DNA topoisomerase I domain"/>
    <property type="match status" value="1"/>
</dbReference>